<organism evidence="2 3">
    <name type="scientific">Stenotrophomonas maltophilia</name>
    <name type="common">Pseudomonas maltophilia</name>
    <name type="synonym">Xanthomonas maltophilia</name>
    <dbReference type="NCBI Taxonomy" id="40324"/>
    <lineage>
        <taxon>Bacteria</taxon>
        <taxon>Pseudomonadati</taxon>
        <taxon>Pseudomonadota</taxon>
        <taxon>Gammaproteobacteria</taxon>
        <taxon>Lysobacterales</taxon>
        <taxon>Lysobacteraceae</taxon>
        <taxon>Stenotrophomonas</taxon>
        <taxon>Stenotrophomonas maltophilia group</taxon>
    </lineage>
</organism>
<dbReference type="Gene3D" id="3.40.50.12370">
    <property type="match status" value="1"/>
</dbReference>
<evidence type="ECO:0000313" key="3">
    <source>
        <dbReference type="Proteomes" id="UP000271705"/>
    </source>
</evidence>
<reference evidence="2 3" key="1">
    <citation type="submission" date="2018-12" db="EMBL/GenBank/DDBJ databases">
        <authorList>
            <person name="Kartti S."/>
            <person name="Manni A."/>
            <person name="Chemao El Fihri M.W."/>
            <person name="Laamarti M."/>
            <person name="Temsamani L."/>
            <person name="El Jamali J.E."/>
            <person name="Ouadghiri M."/>
            <person name="Ibrahimi A."/>
            <person name="Filati-Maltouf A."/>
        </authorList>
    </citation>
    <scope>NUCLEOTIDE SEQUENCE [LARGE SCALE GENOMIC DNA]</scope>
    <source>
        <strain evidence="2 3">MDMC339</strain>
    </source>
</reference>
<dbReference type="CDD" id="cd00293">
    <property type="entry name" value="USP-like"/>
    <property type="match status" value="1"/>
</dbReference>
<name>A0A3S0HDG1_STEMA</name>
<gene>
    <name evidence="2" type="ORF">EKL94_15540</name>
</gene>
<evidence type="ECO:0000313" key="2">
    <source>
        <dbReference type="EMBL" id="RTQ87516.1"/>
    </source>
</evidence>
<dbReference type="EMBL" id="RXLZ01000047">
    <property type="protein sequence ID" value="RTQ87516.1"/>
    <property type="molecule type" value="Genomic_DNA"/>
</dbReference>
<feature type="domain" description="UspA" evidence="1">
    <location>
        <begin position="7"/>
        <end position="75"/>
    </location>
</feature>
<sequence length="276" mass="29444">MLHPLRDIAALFDASETGERLLQIAAQLAQAQQAHLIAVSTALHPSDIASSYARGAGITAALEHEARADAASTARLQQYLRTISDHLAISSELRIVSDYLGGADLAMQSLYCDLLVAGYPDPPGAPTGWQPLTTLRQTGVPMLLVPSHWKGTHVGQRIVVAWNASKQARRAITDALPLLAHAQQVHLLMVDAATFDTTPGAEMARHLSRHGVQVEVQSISSAQGRIAEAIRQHVLDSGADLLVLGPYSRSAVIERLLGGVTRDLLAAIPAPLFVSH</sequence>
<feature type="domain" description="UspA" evidence="1">
    <location>
        <begin position="156"/>
        <end position="274"/>
    </location>
</feature>
<dbReference type="Pfam" id="PF00582">
    <property type="entry name" value="Usp"/>
    <property type="match status" value="2"/>
</dbReference>
<evidence type="ECO:0000259" key="1">
    <source>
        <dbReference type="Pfam" id="PF00582"/>
    </source>
</evidence>
<dbReference type="AlphaFoldDB" id="A0A3S0HDG1"/>
<dbReference type="SUPFAM" id="SSF52402">
    <property type="entry name" value="Adenine nucleotide alpha hydrolases-like"/>
    <property type="match status" value="2"/>
</dbReference>
<protein>
    <submittedName>
        <fullName evidence="2">Universal stress protein</fullName>
    </submittedName>
</protein>
<dbReference type="InterPro" id="IPR006016">
    <property type="entry name" value="UspA"/>
</dbReference>
<comment type="caution">
    <text evidence="2">The sequence shown here is derived from an EMBL/GenBank/DDBJ whole genome shotgun (WGS) entry which is preliminary data.</text>
</comment>
<dbReference type="Proteomes" id="UP000271705">
    <property type="component" value="Unassembled WGS sequence"/>
</dbReference>
<accession>A0A3S0HDG1</accession>
<proteinExistence type="predicted"/>